<keyword evidence="1 3" id="KW-0472">Membrane</keyword>
<gene>
    <name evidence="5" type="ORF">BCL74_2209</name>
</gene>
<evidence type="ECO:0000313" key="5">
    <source>
        <dbReference type="EMBL" id="RKQ70266.1"/>
    </source>
</evidence>
<comment type="caution">
    <text evidence="5">The sequence shown here is derived from an EMBL/GenBank/DDBJ whole genome shotgun (WGS) entry which is preliminary data.</text>
</comment>
<evidence type="ECO:0000256" key="1">
    <source>
        <dbReference type="PROSITE-ProRule" id="PRU00473"/>
    </source>
</evidence>
<name>A0A420WH18_9PROT</name>
<keyword evidence="3" id="KW-0812">Transmembrane</keyword>
<dbReference type="PANTHER" id="PTHR30329">
    <property type="entry name" value="STATOR ELEMENT OF FLAGELLAR MOTOR COMPLEX"/>
    <property type="match status" value="1"/>
</dbReference>
<dbReference type="EMBL" id="RBIG01000002">
    <property type="protein sequence ID" value="RKQ70266.1"/>
    <property type="molecule type" value="Genomic_DNA"/>
</dbReference>
<dbReference type="OrthoDB" id="9815217at2"/>
<evidence type="ECO:0000313" key="6">
    <source>
        <dbReference type="Proteomes" id="UP000277424"/>
    </source>
</evidence>
<dbReference type="GO" id="GO:0016020">
    <property type="term" value="C:membrane"/>
    <property type="evidence" value="ECO:0007669"/>
    <property type="project" value="UniProtKB-UniRule"/>
</dbReference>
<feature type="transmembrane region" description="Helical" evidence="3">
    <location>
        <begin position="21"/>
        <end position="42"/>
    </location>
</feature>
<dbReference type="AlphaFoldDB" id="A0A420WH18"/>
<dbReference type="Gene3D" id="3.30.1330.60">
    <property type="entry name" value="OmpA-like domain"/>
    <property type="match status" value="1"/>
</dbReference>
<reference evidence="5 6" key="1">
    <citation type="submission" date="2018-10" db="EMBL/GenBank/DDBJ databases">
        <title>Comparative analysis of microorganisms from saline springs in Andes Mountain Range, Colombia.</title>
        <authorList>
            <person name="Rubin E."/>
        </authorList>
    </citation>
    <scope>NUCLEOTIDE SEQUENCE [LARGE SCALE GENOMIC DNA]</scope>
    <source>
        <strain evidence="5 6">USBA 36</strain>
    </source>
</reference>
<dbReference type="InterPro" id="IPR006665">
    <property type="entry name" value="OmpA-like"/>
</dbReference>
<feature type="domain" description="OmpA-like" evidence="4">
    <location>
        <begin position="358"/>
        <end position="484"/>
    </location>
</feature>
<keyword evidence="2" id="KW-0175">Coiled coil</keyword>
<dbReference type="PANTHER" id="PTHR30329:SF21">
    <property type="entry name" value="LIPOPROTEIN YIAD-RELATED"/>
    <property type="match status" value="1"/>
</dbReference>
<dbReference type="Proteomes" id="UP000277424">
    <property type="component" value="Unassembled WGS sequence"/>
</dbReference>
<keyword evidence="3" id="KW-1133">Transmembrane helix</keyword>
<organism evidence="5 6">
    <name type="scientific">Oceanibaculum indicum</name>
    <dbReference type="NCBI Taxonomy" id="526216"/>
    <lineage>
        <taxon>Bacteria</taxon>
        <taxon>Pseudomonadati</taxon>
        <taxon>Pseudomonadota</taxon>
        <taxon>Alphaproteobacteria</taxon>
        <taxon>Rhodospirillales</taxon>
        <taxon>Oceanibaculaceae</taxon>
        <taxon>Oceanibaculum</taxon>
    </lineage>
</organism>
<dbReference type="InterPro" id="IPR036737">
    <property type="entry name" value="OmpA-like_sf"/>
</dbReference>
<feature type="coiled-coil region" evidence="2">
    <location>
        <begin position="46"/>
        <end position="308"/>
    </location>
</feature>
<dbReference type="NCBIfam" id="NF006543">
    <property type="entry name" value="PRK09039.1-2"/>
    <property type="match status" value="1"/>
</dbReference>
<dbReference type="InterPro" id="IPR050330">
    <property type="entry name" value="Bact_OuterMem_StrucFunc"/>
</dbReference>
<dbReference type="SUPFAM" id="SSF103088">
    <property type="entry name" value="OmpA-like"/>
    <property type="match status" value="1"/>
</dbReference>
<sequence length="484" mass="53955">MSMARRQRRHLDIWPGFVDALGALLAVILFLLMVFIVAQFYLTQALSGREQALQRLERQIVELTDMLALERETNADLKLNIAQLSADLQGSVSARDDLTARISQLTEQRDTMESRLATALADLSGARTSLDAAEAERGRAMAGLEEAYKTIRADKETIEAQLRDLERLNRDIASLRKTREQLEARMTELAGALKAAEDKAVDLTKQAEVSAAEKEARIQALIADLTGARDRTRELEARLSTSEERTALAQKEIDERDTRLSALRGELDSEKQISTEAQRQVELLNRQLLALRQQLAQISAALDASEAKSAEQQAQIVDLGRRLNLALASKVEELARYRSEFFGKLREVLADRQNIRIVGDRFIFQSEVFFDSGSATLGLEGQTQLTQLASVLLDISKQIPDNIDWVLQVEGHTDNVPIATLQFPSNWELSAARAIQVVRQLMAAGIPARRLAAAGYADNYPIASNATDSGRRQNRRIELKLTQR</sequence>
<protein>
    <submittedName>
        <fullName evidence="5">Chemotaxis protein MotB</fullName>
    </submittedName>
</protein>
<dbReference type="PROSITE" id="PS51123">
    <property type="entry name" value="OMPA_2"/>
    <property type="match status" value="1"/>
</dbReference>
<evidence type="ECO:0000256" key="2">
    <source>
        <dbReference type="SAM" id="Coils"/>
    </source>
</evidence>
<dbReference type="RefSeq" id="WP_121219956.1">
    <property type="nucleotide sequence ID" value="NZ_RBIG01000002.1"/>
</dbReference>
<dbReference type="CDD" id="cd07185">
    <property type="entry name" value="OmpA_C-like"/>
    <property type="match status" value="1"/>
</dbReference>
<accession>A0A420WH18</accession>
<dbReference type="Pfam" id="PF00691">
    <property type="entry name" value="OmpA"/>
    <property type="match status" value="1"/>
</dbReference>
<evidence type="ECO:0000256" key="3">
    <source>
        <dbReference type="SAM" id="Phobius"/>
    </source>
</evidence>
<evidence type="ECO:0000259" key="4">
    <source>
        <dbReference type="PROSITE" id="PS51123"/>
    </source>
</evidence>
<proteinExistence type="predicted"/>